<dbReference type="EMBL" id="CVRI01000020">
    <property type="protein sequence ID" value="CRK91149.1"/>
    <property type="molecule type" value="Genomic_DNA"/>
</dbReference>
<name>A0A1J1HT22_9DIPT</name>
<reference evidence="1 2" key="1">
    <citation type="submission" date="2015-04" db="EMBL/GenBank/DDBJ databases">
        <authorList>
            <person name="Syromyatnikov M.Y."/>
            <person name="Popov V.N."/>
        </authorList>
    </citation>
    <scope>NUCLEOTIDE SEQUENCE [LARGE SCALE GENOMIC DNA]</scope>
</reference>
<evidence type="ECO:0000313" key="2">
    <source>
        <dbReference type="Proteomes" id="UP000183832"/>
    </source>
</evidence>
<keyword evidence="2" id="KW-1185">Reference proteome</keyword>
<accession>A0A1J1HT22</accession>
<dbReference type="Proteomes" id="UP000183832">
    <property type="component" value="Unassembled WGS sequence"/>
</dbReference>
<protein>
    <submittedName>
        <fullName evidence="1">CLUMA_CG004835, isoform A</fullName>
    </submittedName>
</protein>
<organism evidence="1 2">
    <name type="scientific">Clunio marinus</name>
    <dbReference type="NCBI Taxonomy" id="568069"/>
    <lineage>
        <taxon>Eukaryota</taxon>
        <taxon>Metazoa</taxon>
        <taxon>Ecdysozoa</taxon>
        <taxon>Arthropoda</taxon>
        <taxon>Hexapoda</taxon>
        <taxon>Insecta</taxon>
        <taxon>Pterygota</taxon>
        <taxon>Neoptera</taxon>
        <taxon>Endopterygota</taxon>
        <taxon>Diptera</taxon>
        <taxon>Nematocera</taxon>
        <taxon>Chironomoidea</taxon>
        <taxon>Chironomidae</taxon>
        <taxon>Clunio</taxon>
    </lineage>
</organism>
<dbReference type="AlphaFoldDB" id="A0A1J1HT22"/>
<sequence length="70" mass="8051">MLNNLFEPSQSTANPRRRSVVESVEEIPSLRKVEVEVLKTREILIVLQEVEAIDSFLSSQQKRIHNCNCV</sequence>
<gene>
    <name evidence="1" type="ORF">CLUMA_CG004835</name>
</gene>
<proteinExistence type="predicted"/>
<evidence type="ECO:0000313" key="1">
    <source>
        <dbReference type="EMBL" id="CRK91149.1"/>
    </source>
</evidence>